<keyword evidence="1" id="KW-1133">Transmembrane helix</keyword>
<comment type="caution">
    <text evidence="2">The sequence shown here is derived from an EMBL/GenBank/DDBJ whole genome shotgun (WGS) entry which is preliminary data.</text>
</comment>
<evidence type="ECO:0000313" key="2">
    <source>
        <dbReference type="EMBL" id="HIT75420.1"/>
    </source>
</evidence>
<keyword evidence="1" id="KW-0812">Transmembrane</keyword>
<sequence>MAMIAMFLIIGVAAVVMMIVMIGTDGNARTGRHPELTQRLARAKQHLNGEAEVPARFERLVNRHR</sequence>
<accession>A0A9D1KM87</accession>
<gene>
    <name evidence="2" type="ORF">IAA98_07540</name>
</gene>
<protein>
    <submittedName>
        <fullName evidence="2">Uncharacterized protein</fullName>
    </submittedName>
</protein>
<dbReference type="Proteomes" id="UP000886842">
    <property type="component" value="Unassembled WGS sequence"/>
</dbReference>
<reference evidence="2" key="2">
    <citation type="journal article" date="2021" name="PeerJ">
        <title>Extensive microbial diversity within the chicken gut microbiome revealed by metagenomics and culture.</title>
        <authorList>
            <person name="Gilroy R."/>
            <person name="Ravi A."/>
            <person name="Getino M."/>
            <person name="Pursley I."/>
            <person name="Horton D.L."/>
            <person name="Alikhan N.F."/>
            <person name="Baker D."/>
            <person name="Gharbi K."/>
            <person name="Hall N."/>
            <person name="Watson M."/>
            <person name="Adriaenssens E.M."/>
            <person name="Foster-Nyarko E."/>
            <person name="Jarju S."/>
            <person name="Secka A."/>
            <person name="Antonio M."/>
            <person name="Oren A."/>
            <person name="Chaudhuri R.R."/>
            <person name="La Ragione R."/>
            <person name="Hildebrand F."/>
            <person name="Pallen M.J."/>
        </authorList>
    </citation>
    <scope>NUCLEOTIDE SEQUENCE</scope>
    <source>
        <strain evidence="2">ChiGjej1B1-24693</strain>
    </source>
</reference>
<dbReference type="AlphaFoldDB" id="A0A9D1KM87"/>
<feature type="transmembrane region" description="Helical" evidence="1">
    <location>
        <begin position="6"/>
        <end position="24"/>
    </location>
</feature>
<evidence type="ECO:0000256" key="1">
    <source>
        <dbReference type="SAM" id="Phobius"/>
    </source>
</evidence>
<dbReference type="EMBL" id="DVLP01000227">
    <property type="protein sequence ID" value="HIT75420.1"/>
    <property type="molecule type" value="Genomic_DNA"/>
</dbReference>
<reference evidence="2" key="1">
    <citation type="submission" date="2020-10" db="EMBL/GenBank/DDBJ databases">
        <authorList>
            <person name="Gilroy R."/>
        </authorList>
    </citation>
    <scope>NUCLEOTIDE SEQUENCE</scope>
    <source>
        <strain evidence="2">ChiGjej1B1-24693</strain>
    </source>
</reference>
<proteinExistence type="predicted"/>
<name>A0A9D1KM87_9ACTN</name>
<keyword evidence="1" id="KW-0472">Membrane</keyword>
<evidence type="ECO:0000313" key="3">
    <source>
        <dbReference type="Proteomes" id="UP000886842"/>
    </source>
</evidence>
<organism evidence="2 3">
    <name type="scientific">Candidatus Avipropionibacterium avicola</name>
    <dbReference type="NCBI Taxonomy" id="2840701"/>
    <lineage>
        <taxon>Bacteria</taxon>
        <taxon>Bacillati</taxon>
        <taxon>Actinomycetota</taxon>
        <taxon>Actinomycetes</taxon>
        <taxon>Propionibacteriales</taxon>
        <taxon>Propionibacteriaceae</taxon>
        <taxon>Propionibacteriaceae incertae sedis</taxon>
        <taxon>Candidatus Avipropionibacterium</taxon>
    </lineage>
</organism>